<dbReference type="KEGG" id="cad:Curi_c23230"/>
<dbReference type="PANTHER" id="PTHR31087:SF161">
    <property type="entry name" value="TUBBY C 2 FAMILY PROTEIN"/>
    <property type="match status" value="1"/>
</dbReference>
<proteinExistence type="inferred from homology"/>
<name>K0B361_GOTA9</name>
<dbReference type="InterPro" id="IPR025659">
    <property type="entry name" value="Tubby-like_C"/>
</dbReference>
<dbReference type="STRING" id="1128398.Curi_c23230"/>
<dbReference type="AlphaFoldDB" id="K0B361"/>
<evidence type="ECO:0000313" key="2">
    <source>
        <dbReference type="EMBL" id="AFS79325.1"/>
    </source>
</evidence>
<reference evidence="2 3" key="1">
    <citation type="journal article" date="2012" name="PLoS ONE">
        <title>The purine-utilizing bacterium Clostridium acidurici 9a: a genome-guided metabolic reconsideration.</title>
        <authorList>
            <person name="Hartwich K."/>
            <person name="Poehlein A."/>
            <person name="Daniel R."/>
        </authorList>
    </citation>
    <scope>NUCLEOTIDE SEQUENCE [LARGE SCALE GENOMIC DNA]</scope>
    <source>
        <strain evidence="3">ATCC 7906 / DSM 604 / BCRC 14475 / CIP 104303 / KCTC 5404 / NCIMB 10678 / 9a</strain>
    </source>
</reference>
<gene>
    <name evidence="2" type="ordered locus">Curi_c23230</name>
</gene>
<dbReference type="Gene3D" id="2.40.160.200">
    <property type="entry name" value="LURP1-related"/>
    <property type="match status" value="1"/>
</dbReference>
<evidence type="ECO:0000313" key="3">
    <source>
        <dbReference type="Proteomes" id="UP000006094"/>
    </source>
</evidence>
<accession>K0B361</accession>
<dbReference type="EMBL" id="CP003326">
    <property type="protein sequence ID" value="AFS79325.1"/>
    <property type="molecule type" value="Genomic_DNA"/>
</dbReference>
<protein>
    <recommendedName>
        <fullName evidence="4">Tubby C 2 family protein</fullName>
    </recommendedName>
</protein>
<dbReference type="HOGENOM" id="CLU_108507_1_0_9"/>
<organism evidence="2 3">
    <name type="scientific">Gottschalkia acidurici (strain ATCC 7906 / DSM 604 / BCRC 14475 / CIP 104303 / KCTC 5404 / NCIMB 10678 / 9a)</name>
    <name type="common">Clostridium acidurici</name>
    <dbReference type="NCBI Taxonomy" id="1128398"/>
    <lineage>
        <taxon>Bacteria</taxon>
        <taxon>Bacillati</taxon>
        <taxon>Bacillota</taxon>
        <taxon>Tissierellia</taxon>
        <taxon>Tissierellales</taxon>
        <taxon>Gottschalkiaceae</taxon>
        <taxon>Gottschalkia</taxon>
    </lineage>
</organism>
<dbReference type="eggNOG" id="COG4894">
    <property type="taxonomic scope" value="Bacteria"/>
</dbReference>
<evidence type="ECO:0008006" key="4">
    <source>
        <dbReference type="Google" id="ProtNLM"/>
    </source>
</evidence>
<dbReference type="OrthoDB" id="652307at2"/>
<dbReference type="RefSeq" id="WP_014968459.1">
    <property type="nucleotide sequence ID" value="NC_018664.1"/>
</dbReference>
<sequence>MKYIVRQKIFSLGDIFNITDEFGKPIFQVEGKIFSIGNKLNIYDMNEKHLIYIEQKIFKFLPEYNIYIRDIQVARVKKQLTFFKSKFDIESNYGNFEIDGDIFDYNFSIYRNGRPIASVDKKYISFSDTYSVNIAEGEKDEFILALVIVIDQVLHDNNN</sequence>
<dbReference type="Pfam" id="PF04525">
    <property type="entry name" value="LOR"/>
    <property type="match status" value="1"/>
</dbReference>
<dbReference type="SUPFAM" id="SSF54518">
    <property type="entry name" value="Tubby C-terminal domain-like"/>
    <property type="match status" value="1"/>
</dbReference>
<evidence type="ECO:0000256" key="1">
    <source>
        <dbReference type="ARBA" id="ARBA00005437"/>
    </source>
</evidence>
<keyword evidence="3" id="KW-1185">Reference proteome</keyword>
<dbReference type="InterPro" id="IPR038595">
    <property type="entry name" value="LOR_sf"/>
</dbReference>
<dbReference type="Proteomes" id="UP000006094">
    <property type="component" value="Chromosome"/>
</dbReference>
<dbReference type="PANTHER" id="PTHR31087">
    <property type="match status" value="1"/>
</dbReference>
<dbReference type="InterPro" id="IPR007612">
    <property type="entry name" value="LOR"/>
</dbReference>
<comment type="similarity">
    <text evidence="1">Belongs to the LOR family.</text>
</comment>